<dbReference type="AlphaFoldDB" id="A0A3S2VHX6"/>
<dbReference type="EMBL" id="SACM01000001">
    <property type="protein sequence ID" value="RVT87623.1"/>
    <property type="molecule type" value="Genomic_DNA"/>
</dbReference>
<dbReference type="PANTHER" id="PTHR43002">
    <property type="entry name" value="GLYCOGEN DEBRANCHING ENZYME"/>
    <property type="match status" value="1"/>
</dbReference>
<dbReference type="GO" id="GO:0005975">
    <property type="term" value="P:carbohydrate metabolic process"/>
    <property type="evidence" value="ECO:0007669"/>
    <property type="project" value="InterPro"/>
</dbReference>
<dbReference type="RefSeq" id="WP_127679976.1">
    <property type="nucleotide sequence ID" value="NZ_SACM01000001.1"/>
</dbReference>
<dbReference type="Pfam" id="PF11852">
    <property type="entry name" value="Pullul_strch_C"/>
    <property type="match status" value="1"/>
</dbReference>
<keyword evidence="2" id="KW-0732">Signal</keyword>
<dbReference type="SUPFAM" id="SSF81296">
    <property type="entry name" value="E set domains"/>
    <property type="match status" value="2"/>
</dbReference>
<comment type="similarity">
    <text evidence="1">Belongs to the glycosyl hydrolase 13 family.</text>
</comment>
<evidence type="ECO:0000259" key="3">
    <source>
        <dbReference type="SMART" id="SM00642"/>
    </source>
</evidence>
<proteinExistence type="inferred from homology"/>
<evidence type="ECO:0000256" key="1">
    <source>
        <dbReference type="ARBA" id="ARBA00008061"/>
    </source>
</evidence>
<dbReference type="SMART" id="SM00642">
    <property type="entry name" value="Aamy"/>
    <property type="match status" value="1"/>
</dbReference>
<dbReference type="InterPro" id="IPR040671">
    <property type="entry name" value="Pullulanase_N2"/>
</dbReference>
<dbReference type="Gene3D" id="3.20.20.80">
    <property type="entry name" value="Glycosidases"/>
    <property type="match status" value="1"/>
</dbReference>
<dbReference type="Proteomes" id="UP000288587">
    <property type="component" value="Unassembled WGS sequence"/>
</dbReference>
<organism evidence="4 5">
    <name type="scientific">Inhella crocodyli</name>
    <dbReference type="NCBI Taxonomy" id="2499851"/>
    <lineage>
        <taxon>Bacteria</taxon>
        <taxon>Pseudomonadati</taxon>
        <taxon>Pseudomonadota</taxon>
        <taxon>Betaproteobacteria</taxon>
        <taxon>Burkholderiales</taxon>
        <taxon>Sphaerotilaceae</taxon>
        <taxon>Inhella</taxon>
    </lineage>
</organism>
<feature type="domain" description="Glycosyl hydrolase family 13 catalytic" evidence="3">
    <location>
        <begin position="389"/>
        <end position="754"/>
    </location>
</feature>
<keyword evidence="5" id="KW-1185">Reference proteome</keyword>
<comment type="caution">
    <text evidence="4">The sequence shown here is derived from an EMBL/GenBank/DDBJ whole genome shotgun (WGS) entry which is preliminary data.</text>
</comment>
<dbReference type="Pfam" id="PF17967">
    <property type="entry name" value="Pullulanase_N2"/>
    <property type="match status" value="1"/>
</dbReference>
<dbReference type="InterPro" id="IPR024561">
    <property type="entry name" value="Pullul_strch_C"/>
</dbReference>
<evidence type="ECO:0000256" key="2">
    <source>
        <dbReference type="SAM" id="SignalP"/>
    </source>
</evidence>
<dbReference type="OrthoDB" id="9800174at2"/>
<gene>
    <name evidence="4" type="ORF">EOD73_00925</name>
</gene>
<dbReference type="CDD" id="cd11341">
    <property type="entry name" value="AmyAc_Pullulanase_LD-like"/>
    <property type="match status" value="1"/>
</dbReference>
<dbReference type="InterPro" id="IPR013780">
    <property type="entry name" value="Glyco_hydro_b"/>
</dbReference>
<feature type="chain" id="PRO_5018684455" evidence="2">
    <location>
        <begin position="23"/>
        <end position="897"/>
    </location>
</feature>
<sequence length="897" mass="97639">MKAKARWAWATWGALWVLPAWAQGDLAACDEARTPFAQSLPHAGAAVLPAQAHWFGAEQLRWPGQPADGRYRLLHSAQGGLQVAVGEPASGFAQALPLSASSAPVPAAFAWVGAGATLQFAQPLDRAARLALLQGQSVLVREDEQGRVLAATRLQAAGALDALFADAAEPLAFGIARRPGATEGRLWAPTARAVEVCVYPGAQAAPSQRFAARWDAASGSWHWQQPVDLQGQFVNYLVEVWVDGQGWVRQRVTDPYAVSLNANSRRTAVLDLADPRTQPPGWRAPAGVREIKRLNEMVVYELHVRDFSRDDPSVRAAWRGKYPAFMEARSQGMRHLRDLARVGVTDVHLLPVFDLATVPEKGCIEPQLPKAPPNSPLPQAAVMAVAGQDCFNWGYDPFHFNAPEGSYATDADDPAVRVREFRQMVLALHRAGLRVGMDMVYNHTTAAGQSERSVLDRVVPGYYQRLNANGEVEKSTCCDNTATEHRMMAKLMSDSLLLWSREYKLDSYRFDLMGHQPRAAMLAMRERLRRELGREILFIGEGWNFGEVANGARFVQASQLSLKGDGIGTFSDRGRDAARGGSFGSVKELMGSKGWLNGLLDDPAKRADALKAADLLRLQLAGTLAEFRFTTHTGATQRGAEIDYAGQPAGYAAQPGEAVHYVENHDNHTLFDANVLKLPATASMAERLHRQTLGNALVAWSQGTVYVHAGQELLRSKSLDRNSYDSGDAFNRLDYGLRDNGFGHGLPPAPDNGRDWDTIAPLLGDPKLQPTPAQLRQAVAAFHDVMRIRASSSLFSLPSADEVQKRLRFHAAGPGQDPALIVAELDGAGWPGARFGGLLLVFNGASQAREFSVPGAWRLHPVHTAPQAADRRVRLEAQNAHAGALRVPAWGAVAFVR</sequence>
<reference evidence="4 5" key="1">
    <citation type="submission" date="2019-01" db="EMBL/GenBank/DDBJ databases">
        <authorList>
            <person name="Chen W.-M."/>
        </authorList>
    </citation>
    <scope>NUCLEOTIDE SEQUENCE [LARGE SCALE GENOMIC DNA]</scope>
    <source>
        <strain evidence="4 5">CCP-18</strain>
    </source>
</reference>
<dbReference type="Gene3D" id="2.60.40.10">
    <property type="entry name" value="Immunoglobulins"/>
    <property type="match status" value="1"/>
</dbReference>
<dbReference type="InterPro" id="IPR006047">
    <property type="entry name" value="GH13_cat_dom"/>
</dbReference>
<dbReference type="InterPro" id="IPR013783">
    <property type="entry name" value="Ig-like_fold"/>
</dbReference>
<protein>
    <submittedName>
        <fullName evidence="4">DUF3372 domain-containing protein</fullName>
    </submittedName>
</protein>
<dbReference type="Gene3D" id="2.60.40.1130">
    <property type="entry name" value="Rab geranylgeranyltransferase alpha-subunit, insert domain"/>
    <property type="match status" value="1"/>
</dbReference>
<name>A0A3S2VHX6_9BURK</name>
<evidence type="ECO:0000313" key="5">
    <source>
        <dbReference type="Proteomes" id="UP000288587"/>
    </source>
</evidence>
<feature type="signal peptide" evidence="2">
    <location>
        <begin position="1"/>
        <end position="22"/>
    </location>
</feature>
<dbReference type="SUPFAM" id="SSF51445">
    <property type="entry name" value="(Trans)glycosidases"/>
    <property type="match status" value="1"/>
</dbReference>
<dbReference type="CDD" id="cd02860">
    <property type="entry name" value="E_set_Pullulanase"/>
    <property type="match status" value="1"/>
</dbReference>
<accession>A0A3S2VHX6</accession>
<dbReference type="Gene3D" id="2.60.40.1180">
    <property type="entry name" value="Golgi alpha-mannosidase II"/>
    <property type="match status" value="1"/>
</dbReference>
<dbReference type="InterPro" id="IPR017853">
    <property type="entry name" value="GH"/>
</dbReference>
<dbReference type="InterPro" id="IPR014756">
    <property type="entry name" value="Ig_E-set"/>
</dbReference>
<dbReference type="SUPFAM" id="SSF51011">
    <property type="entry name" value="Glycosyl hydrolase domain"/>
    <property type="match status" value="1"/>
</dbReference>
<evidence type="ECO:0000313" key="4">
    <source>
        <dbReference type="EMBL" id="RVT87623.1"/>
    </source>
</evidence>